<dbReference type="CDD" id="cd06558">
    <property type="entry name" value="crotonase-like"/>
    <property type="match status" value="1"/>
</dbReference>
<dbReference type="GO" id="GO:0003860">
    <property type="term" value="F:3-hydroxyisobutyryl-CoA hydrolase activity"/>
    <property type="evidence" value="ECO:0007669"/>
    <property type="project" value="UniProtKB-EC"/>
</dbReference>
<dbReference type="STRING" id="147645.A6J80_04545"/>
<evidence type="ECO:0000256" key="1">
    <source>
        <dbReference type="ARBA" id="ARBA00001709"/>
    </source>
</evidence>
<proteinExistence type="predicted"/>
<keyword evidence="3" id="KW-0378">Hydrolase</keyword>
<dbReference type="Gene3D" id="3.90.226.10">
    <property type="entry name" value="2-enoyl-CoA Hydratase, Chain A, domain 1"/>
    <property type="match status" value="1"/>
</dbReference>
<gene>
    <name evidence="6" type="ORF">A6J80_04545</name>
</gene>
<dbReference type="InterPro" id="IPR045004">
    <property type="entry name" value="ECH_dom"/>
</dbReference>
<dbReference type="EC" id="3.1.2.4" evidence="2"/>
<dbReference type="PANTHER" id="PTHR43176">
    <property type="entry name" value="3-HYDROXYISOBUTYRYL-COA HYDROLASE-RELATED"/>
    <property type="match status" value="1"/>
</dbReference>
<accession>A0A1V0GPG4</accession>
<feature type="region of interest" description="Disordered" evidence="4">
    <location>
        <begin position="1"/>
        <end position="22"/>
    </location>
</feature>
<dbReference type="GO" id="GO:0016853">
    <property type="term" value="F:isomerase activity"/>
    <property type="evidence" value="ECO:0007669"/>
    <property type="project" value="UniProtKB-KW"/>
</dbReference>
<dbReference type="EMBL" id="CP020442">
    <property type="protein sequence ID" value="ARC35747.1"/>
    <property type="molecule type" value="Genomic_DNA"/>
</dbReference>
<evidence type="ECO:0000256" key="2">
    <source>
        <dbReference type="ARBA" id="ARBA00011915"/>
    </source>
</evidence>
<keyword evidence="7" id="KW-1185">Reference proteome</keyword>
<evidence type="ECO:0000256" key="3">
    <source>
        <dbReference type="ARBA" id="ARBA00022801"/>
    </source>
</evidence>
<evidence type="ECO:0000313" key="6">
    <source>
        <dbReference type="EMBL" id="ARC35747.1"/>
    </source>
</evidence>
<dbReference type="InterPro" id="IPR032259">
    <property type="entry name" value="HIBYL-CoA-H"/>
</dbReference>
<evidence type="ECO:0000256" key="4">
    <source>
        <dbReference type="SAM" id="MobiDB-lite"/>
    </source>
</evidence>
<organism evidence="6 7">
    <name type="scientific">Paracoccus yeei</name>
    <dbReference type="NCBI Taxonomy" id="147645"/>
    <lineage>
        <taxon>Bacteria</taxon>
        <taxon>Pseudomonadati</taxon>
        <taxon>Pseudomonadota</taxon>
        <taxon>Alphaproteobacteria</taxon>
        <taxon>Rhodobacterales</taxon>
        <taxon>Paracoccaceae</taxon>
        <taxon>Paracoccus</taxon>
    </lineage>
</organism>
<dbReference type="AlphaFoldDB" id="A0A1V0GPG4"/>
<dbReference type="eggNOG" id="COG1024">
    <property type="taxonomic scope" value="Bacteria"/>
</dbReference>
<dbReference type="Proteomes" id="UP000191257">
    <property type="component" value="Chromosome"/>
</dbReference>
<dbReference type="KEGG" id="pye:A6J80_04545"/>
<dbReference type="GO" id="GO:0006574">
    <property type="term" value="P:L-valine catabolic process"/>
    <property type="evidence" value="ECO:0007669"/>
    <property type="project" value="TreeGrafter"/>
</dbReference>
<dbReference type="InterPro" id="IPR029045">
    <property type="entry name" value="ClpP/crotonase-like_dom_sf"/>
</dbReference>
<dbReference type="RefSeq" id="WP_080620657.1">
    <property type="nucleotide sequence ID" value="NZ_CAWMZI010000001.1"/>
</dbReference>
<protein>
    <recommendedName>
        <fullName evidence="2">3-hydroxyisobutyryl-CoA hydrolase</fullName>
        <ecNumber evidence="2">3.1.2.4</ecNumber>
    </recommendedName>
</protein>
<feature type="domain" description="Enoyl-CoA hydratase/isomerase" evidence="5">
    <location>
        <begin position="30"/>
        <end position="329"/>
    </location>
</feature>
<sequence>MTAAPQTRGPAQDGDPPTPDVAIRKDRRAGRITFTRPQALNALSRDMALAIDAALRAWRDDPEVALVIVDAEGDRAFCAGGDIAAVYRAGLAGDHDLGRAFFRDEYRMNARIAGFPKPVVAFMQGFVMGGGVGVGGHASHRVVGDTTQIAMPESGIGLIPDVGGSWLLGHAPGRIGEYLGLTAGRMGPGDAIHARFADHYLPEADWPALIDRLAETGDAHLVKGAPPPPAPLADADLSAFGGRTVGEIVEALERAGDEAALKPLRRNSPLSMAATLALVRAARGDASVRDSLAREFRFTWRATAESDFLEGVRAQIIDKDRNPRWSADAGEAHVRAMLAPLGDAELTWEDEA</sequence>
<dbReference type="NCBIfam" id="NF004127">
    <property type="entry name" value="PRK05617.1"/>
    <property type="match status" value="1"/>
</dbReference>
<reference evidence="6" key="1">
    <citation type="submission" date="2017-12" db="EMBL/GenBank/DDBJ databases">
        <title>FDA dAtabase for Regulatory Grade micrObial Sequences (FDA-ARGOS): Supporting development and validation of Infectious Disease Dx tests.</title>
        <authorList>
            <person name="Campos J."/>
            <person name="Goldberg B."/>
            <person name="Tallon L."/>
            <person name="Sadzewicz L."/>
            <person name="Sengamalay N."/>
            <person name="Ott S."/>
            <person name="Godinez A."/>
            <person name="Nagaraj S."/>
            <person name="Vyas G."/>
            <person name="Aluvathingal J."/>
            <person name="Nadendla S."/>
            <person name="Geyer C."/>
            <person name="Nandy P."/>
            <person name="Hobson J."/>
            <person name="Sichtig H."/>
        </authorList>
    </citation>
    <scope>NUCLEOTIDE SEQUENCE</scope>
    <source>
        <strain evidence="6">FDAARGOS_252</strain>
    </source>
</reference>
<dbReference type="PANTHER" id="PTHR43176:SF3">
    <property type="entry name" value="3-HYDROXYISOBUTYRYL-COA HYDROLASE, MITOCHONDRIAL"/>
    <property type="match status" value="1"/>
</dbReference>
<dbReference type="SUPFAM" id="SSF52096">
    <property type="entry name" value="ClpP/crotonase"/>
    <property type="match status" value="1"/>
</dbReference>
<evidence type="ECO:0000259" key="5">
    <source>
        <dbReference type="Pfam" id="PF16113"/>
    </source>
</evidence>
<comment type="catalytic activity">
    <reaction evidence="1">
        <text>3-hydroxy-2-methylpropanoyl-CoA + H2O = 3-hydroxy-2-methylpropanoate + CoA + H(+)</text>
        <dbReference type="Rhea" id="RHEA:20888"/>
        <dbReference type="ChEBI" id="CHEBI:11805"/>
        <dbReference type="ChEBI" id="CHEBI:15377"/>
        <dbReference type="ChEBI" id="CHEBI:15378"/>
        <dbReference type="ChEBI" id="CHEBI:57287"/>
        <dbReference type="ChEBI" id="CHEBI:57340"/>
        <dbReference type="EC" id="3.1.2.4"/>
    </reaction>
</comment>
<name>A0A1V0GPG4_9RHOB</name>
<dbReference type="Pfam" id="PF16113">
    <property type="entry name" value="ECH_2"/>
    <property type="match status" value="1"/>
</dbReference>
<dbReference type="GO" id="GO:0005829">
    <property type="term" value="C:cytosol"/>
    <property type="evidence" value="ECO:0007669"/>
    <property type="project" value="TreeGrafter"/>
</dbReference>
<evidence type="ECO:0000313" key="7">
    <source>
        <dbReference type="Proteomes" id="UP000191257"/>
    </source>
</evidence>